<dbReference type="InterPro" id="IPR006214">
    <property type="entry name" value="Bax_inhibitor_1-related"/>
</dbReference>
<feature type="transmembrane region" description="Helical" evidence="6">
    <location>
        <begin position="105"/>
        <end position="126"/>
    </location>
</feature>
<feature type="transmembrane region" description="Helical" evidence="6">
    <location>
        <begin position="75"/>
        <end position="99"/>
    </location>
</feature>
<gene>
    <name evidence="7" type="ORF">J4573_10605</name>
</gene>
<dbReference type="GO" id="GO:0005886">
    <property type="term" value="C:plasma membrane"/>
    <property type="evidence" value="ECO:0007669"/>
    <property type="project" value="TreeGrafter"/>
</dbReference>
<dbReference type="EMBL" id="JAGEOJ010000004">
    <property type="protein sequence ID" value="MBO2447538.1"/>
    <property type="molecule type" value="Genomic_DNA"/>
</dbReference>
<feature type="transmembrane region" description="Helical" evidence="6">
    <location>
        <begin position="21"/>
        <end position="42"/>
    </location>
</feature>
<keyword evidence="5 6" id="KW-0472">Membrane</keyword>
<dbReference type="Pfam" id="PF01027">
    <property type="entry name" value="Bax1-I"/>
    <property type="match status" value="1"/>
</dbReference>
<evidence type="ECO:0000256" key="6">
    <source>
        <dbReference type="RuleBase" id="RU004379"/>
    </source>
</evidence>
<feature type="transmembrane region" description="Helical" evidence="6">
    <location>
        <begin position="161"/>
        <end position="180"/>
    </location>
</feature>
<keyword evidence="3 6" id="KW-0812">Transmembrane</keyword>
<feature type="transmembrane region" description="Helical" evidence="6">
    <location>
        <begin position="192"/>
        <end position="214"/>
    </location>
</feature>
<dbReference type="Proteomes" id="UP000669179">
    <property type="component" value="Unassembled WGS sequence"/>
</dbReference>
<sequence length="221" mass="23257">MSDSIAYPSGRAMSRDGQHVLFAHTMGYVAGTSAVFALGAYLGRNITGIAGLLAFIGAFVCLIAMRFAARSSMGLTVALLAAFGLLIGVAVAPTLAVYASTDPRALWQAGGATALFIAGFGAAGYATRRDLSALARVCFWALIALIVFGIVMIFVNIPGGALIYSILGLVIFAGFTMFDFQRLRRSQDIQSAPFLAASIFLDILNVFLFFLSIFSGGGRNN</sequence>
<keyword evidence="8" id="KW-1185">Reference proteome</keyword>
<proteinExistence type="inferred from homology"/>
<keyword evidence="4 6" id="KW-1133">Transmembrane helix</keyword>
<comment type="subcellular location">
    <subcellularLocation>
        <location evidence="1">Membrane</location>
        <topology evidence="1">Multi-pass membrane protein</topology>
    </subcellularLocation>
</comment>
<name>A0A939P8B9_9ACTN</name>
<feature type="transmembrane region" description="Helical" evidence="6">
    <location>
        <begin position="48"/>
        <end position="68"/>
    </location>
</feature>
<evidence type="ECO:0000256" key="4">
    <source>
        <dbReference type="ARBA" id="ARBA00022989"/>
    </source>
</evidence>
<evidence type="ECO:0000313" key="7">
    <source>
        <dbReference type="EMBL" id="MBO2447538.1"/>
    </source>
</evidence>
<organism evidence="7 8">
    <name type="scientific">Actinomadura barringtoniae</name>
    <dbReference type="NCBI Taxonomy" id="1427535"/>
    <lineage>
        <taxon>Bacteria</taxon>
        <taxon>Bacillati</taxon>
        <taxon>Actinomycetota</taxon>
        <taxon>Actinomycetes</taxon>
        <taxon>Streptosporangiales</taxon>
        <taxon>Thermomonosporaceae</taxon>
        <taxon>Actinomadura</taxon>
    </lineage>
</organism>
<dbReference type="RefSeq" id="WP_208255182.1">
    <property type="nucleotide sequence ID" value="NZ_JAGEOJ010000004.1"/>
</dbReference>
<evidence type="ECO:0000256" key="2">
    <source>
        <dbReference type="ARBA" id="ARBA00010350"/>
    </source>
</evidence>
<protein>
    <submittedName>
        <fullName evidence="7">Bax inhibitor-1 family protein</fullName>
    </submittedName>
</protein>
<dbReference type="PANTHER" id="PTHR23291:SF50">
    <property type="entry name" value="PROTEIN LIFEGUARD 4"/>
    <property type="match status" value="1"/>
</dbReference>
<dbReference type="AlphaFoldDB" id="A0A939P8B9"/>
<comment type="caution">
    <text evidence="7">The sequence shown here is derived from an EMBL/GenBank/DDBJ whole genome shotgun (WGS) entry which is preliminary data.</text>
</comment>
<comment type="similarity">
    <text evidence="2 6">Belongs to the BI1 family.</text>
</comment>
<evidence type="ECO:0000256" key="1">
    <source>
        <dbReference type="ARBA" id="ARBA00004141"/>
    </source>
</evidence>
<evidence type="ECO:0000256" key="5">
    <source>
        <dbReference type="ARBA" id="ARBA00023136"/>
    </source>
</evidence>
<evidence type="ECO:0000256" key="3">
    <source>
        <dbReference type="ARBA" id="ARBA00022692"/>
    </source>
</evidence>
<reference evidence="7" key="1">
    <citation type="submission" date="2021-03" db="EMBL/GenBank/DDBJ databases">
        <authorList>
            <person name="Kanchanasin P."/>
            <person name="Saeng-In P."/>
            <person name="Phongsopitanun W."/>
            <person name="Yuki M."/>
            <person name="Kudo T."/>
            <person name="Ohkuma M."/>
            <person name="Tanasupawat S."/>
        </authorList>
    </citation>
    <scope>NUCLEOTIDE SEQUENCE</scope>
    <source>
        <strain evidence="7">GKU 128</strain>
    </source>
</reference>
<feature type="transmembrane region" description="Helical" evidence="6">
    <location>
        <begin position="133"/>
        <end position="155"/>
    </location>
</feature>
<evidence type="ECO:0000313" key="8">
    <source>
        <dbReference type="Proteomes" id="UP000669179"/>
    </source>
</evidence>
<dbReference type="PANTHER" id="PTHR23291">
    <property type="entry name" value="BAX INHIBITOR-RELATED"/>
    <property type="match status" value="1"/>
</dbReference>
<accession>A0A939P8B9</accession>